<dbReference type="AlphaFoldDB" id="X1TQU3"/>
<accession>X1TQU3</accession>
<sequence>MLAEELNLPHVTLVMGTELLDDARKVRDKEESVQVKDIAKLVAENLVVAGNGEM</sequence>
<name>X1TQU3_9ZZZZ</name>
<proteinExistence type="predicted"/>
<reference evidence="1" key="1">
    <citation type="journal article" date="2014" name="Front. Microbiol.">
        <title>High frequency of phylogenetically diverse reductive dehalogenase-homologous genes in deep subseafloor sedimentary metagenomes.</title>
        <authorList>
            <person name="Kawai M."/>
            <person name="Futagami T."/>
            <person name="Toyoda A."/>
            <person name="Takaki Y."/>
            <person name="Nishi S."/>
            <person name="Hori S."/>
            <person name="Arai W."/>
            <person name="Tsubouchi T."/>
            <person name="Morono Y."/>
            <person name="Uchiyama I."/>
            <person name="Ito T."/>
            <person name="Fujiyama A."/>
            <person name="Inagaki F."/>
            <person name="Takami H."/>
        </authorList>
    </citation>
    <scope>NUCLEOTIDE SEQUENCE</scope>
    <source>
        <strain evidence="1">Expedition CK06-06</strain>
    </source>
</reference>
<comment type="caution">
    <text evidence="1">The sequence shown here is derived from an EMBL/GenBank/DDBJ whole genome shotgun (WGS) entry which is preliminary data.</text>
</comment>
<organism evidence="1">
    <name type="scientific">marine sediment metagenome</name>
    <dbReference type="NCBI Taxonomy" id="412755"/>
    <lineage>
        <taxon>unclassified sequences</taxon>
        <taxon>metagenomes</taxon>
        <taxon>ecological metagenomes</taxon>
    </lineage>
</organism>
<protein>
    <submittedName>
        <fullName evidence="1">Uncharacterized protein</fullName>
    </submittedName>
</protein>
<gene>
    <name evidence="1" type="ORF">S12H4_45253</name>
</gene>
<evidence type="ECO:0000313" key="1">
    <source>
        <dbReference type="EMBL" id="GAJ07708.1"/>
    </source>
</evidence>
<dbReference type="EMBL" id="BARW01027962">
    <property type="protein sequence ID" value="GAJ07708.1"/>
    <property type="molecule type" value="Genomic_DNA"/>
</dbReference>